<organism evidence="14 15">
    <name type="scientific">Modicisalibacter ilicicola DSM 19980</name>
    <dbReference type="NCBI Taxonomy" id="1121942"/>
    <lineage>
        <taxon>Bacteria</taxon>
        <taxon>Pseudomonadati</taxon>
        <taxon>Pseudomonadota</taxon>
        <taxon>Gammaproteobacteria</taxon>
        <taxon>Oceanospirillales</taxon>
        <taxon>Halomonadaceae</taxon>
        <taxon>Modicisalibacter</taxon>
    </lineage>
</organism>
<dbReference type="AlphaFoldDB" id="A0A1M5CC21"/>
<comment type="caution">
    <text evidence="13">Lacks conserved residue(s) required for the propagation of feature annotation.</text>
</comment>
<evidence type="ECO:0000256" key="8">
    <source>
        <dbReference type="ARBA" id="ARBA00022741"/>
    </source>
</evidence>
<evidence type="ECO:0000256" key="12">
    <source>
        <dbReference type="ARBA" id="ARBA00029757"/>
    </source>
</evidence>
<dbReference type="Proteomes" id="UP000184346">
    <property type="component" value="Unassembled WGS sequence"/>
</dbReference>
<dbReference type="EC" id="2.7.1.130" evidence="3 13"/>
<dbReference type="GO" id="GO:0005524">
    <property type="term" value="F:ATP binding"/>
    <property type="evidence" value="ECO:0007669"/>
    <property type="project" value="UniProtKB-UniRule"/>
</dbReference>
<keyword evidence="6 13" id="KW-0441">Lipid A biosynthesis</keyword>
<accession>A0A1M5CC21</accession>
<dbReference type="GO" id="GO:0009244">
    <property type="term" value="P:lipopolysaccharide core region biosynthetic process"/>
    <property type="evidence" value="ECO:0007669"/>
    <property type="project" value="TreeGrafter"/>
</dbReference>
<dbReference type="STRING" id="1121942.SAMN02745148_02886"/>
<comment type="function">
    <text evidence="1 13">Transfers the gamma-phosphate of ATP to the 4'-position of a tetraacyldisaccharide 1-phosphate intermediate (termed DS-1-P) to form tetraacyldisaccharide 1,4'-bis-phosphate (lipid IVA).</text>
</comment>
<dbReference type="OrthoDB" id="9766423at2"/>
<keyword evidence="5 13" id="KW-0444">Lipid biosynthesis</keyword>
<dbReference type="InterPro" id="IPR003758">
    <property type="entry name" value="LpxK"/>
</dbReference>
<dbReference type="SUPFAM" id="SSF52540">
    <property type="entry name" value="P-loop containing nucleoside triphosphate hydrolases"/>
    <property type="match status" value="1"/>
</dbReference>
<dbReference type="GO" id="GO:0009029">
    <property type="term" value="F:lipid-A 4'-kinase activity"/>
    <property type="evidence" value="ECO:0007669"/>
    <property type="project" value="UniProtKB-UniRule"/>
</dbReference>
<evidence type="ECO:0000256" key="2">
    <source>
        <dbReference type="ARBA" id="ARBA00004870"/>
    </source>
</evidence>
<keyword evidence="15" id="KW-1185">Reference proteome</keyword>
<comment type="similarity">
    <text evidence="13">Belongs to the LpxK family.</text>
</comment>
<keyword evidence="7 13" id="KW-0808">Transferase</keyword>
<dbReference type="GO" id="GO:0009245">
    <property type="term" value="P:lipid A biosynthetic process"/>
    <property type="evidence" value="ECO:0007669"/>
    <property type="project" value="UniProtKB-UniRule"/>
</dbReference>
<keyword evidence="10 13" id="KW-0067">ATP-binding</keyword>
<proteinExistence type="inferred from homology"/>
<keyword evidence="9 13" id="KW-0418">Kinase</keyword>
<keyword evidence="8 13" id="KW-0547">Nucleotide-binding</keyword>
<evidence type="ECO:0000256" key="6">
    <source>
        <dbReference type="ARBA" id="ARBA00022556"/>
    </source>
</evidence>
<dbReference type="PANTHER" id="PTHR42724:SF1">
    <property type="entry name" value="TETRAACYLDISACCHARIDE 4'-KINASE, MITOCHONDRIAL-RELATED"/>
    <property type="match status" value="1"/>
</dbReference>
<evidence type="ECO:0000256" key="11">
    <source>
        <dbReference type="ARBA" id="ARBA00023098"/>
    </source>
</evidence>
<evidence type="ECO:0000313" key="15">
    <source>
        <dbReference type="Proteomes" id="UP000184346"/>
    </source>
</evidence>
<evidence type="ECO:0000256" key="9">
    <source>
        <dbReference type="ARBA" id="ARBA00022777"/>
    </source>
</evidence>
<sequence length="337" mass="36936">MSRWVDAGYRDAGWLKALRPVEWLYRRAVARRRQAYATGRKTVQRLPVPVIVVGNITLGGTGKSPLVAWLGRWLHERGWHPGIVSRGYGGRAPHYPFHVAIDSPVAHAGDEPLMLAQQSGLPVVVDPDRPRGARALIDIGCDIVIADDGLQHLALGRDIELVVVDGQRGVGNARCLPAGPLREPLSRLAEVDALVVNGEPSEALPRSGYGMQLRPSRWRHLLDGVCYPVEQRPFSSPVHALAGIGHPARFFATLEALGLEIEAHPLADHHRFGAADLVFGDDRPVVMTAKDAVKCRSFAHARCWVLDVEARPEPAFGDWLQRRLETLQSAKGEVCDG</sequence>
<gene>
    <name evidence="13" type="primary">lpxK</name>
    <name evidence="14" type="ORF">SAMN02745148_02886</name>
</gene>
<evidence type="ECO:0000256" key="3">
    <source>
        <dbReference type="ARBA" id="ARBA00012071"/>
    </source>
</evidence>
<dbReference type="PANTHER" id="PTHR42724">
    <property type="entry name" value="TETRAACYLDISACCHARIDE 4'-KINASE"/>
    <property type="match status" value="1"/>
</dbReference>
<evidence type="ECO:0000256" key="13">
    <source>
        <dbReference type="HAMAP-Rule" id="MF_00409"/>
    </source>
</evidence>
<comment type="pathway">
    <text evidence="2 13">Glycolipid biosynthesis; lipid IV(A) biosynthesis; lipid IV(A) from (3R)-3-hydroxytetradecanoyl-[acyl-carrier-protein] and UDP-N-acetyl-alpha-D-glucosamine: step 6/6.</text>
</comment>
<dbReference type="EMBL" id="FQUJ01000013">
    <property type="protein sequence ID" value="SHF52269.1"/>
    <property type="molecule type" value="Genomic_DNA"/>
</dbReference>
<reference evidence="14 15" key="1">
    <citation type="submission" date="2016-11" db="EMBL/GenBank/DDBJ databases">
        <authorList>
            <person name="Jaros S."/>
            <person name="Januszkiewicz K."/>
            <person name="Wedrychowicz H."/>
        </authorList>
    </citation>
    <scope>NUCLEOTIDE SEQUENCE [LARGE SCALE GENOMIC DNA]</scope>
    <source>
        <strain evidence="14 15">DSM 19980</strain>
    </source>
</reference>
<evidence type="ECO:0000256" key="10">
    <source>
        <dbReference type="ARBA" id="ARBA00022840"/>
    </source>
</evidence>
<evidence type="ECO:0000256" key="7">
    <source>
        <dbReference type="ARBA" id="ARBA00022679"/>
    </source>
</evidence>
<dbReference type="NCBIfam" id="TIGR00682">
    <property type="entry name" value="lpxK"/>
    <property type="match status" value="1"/>
</dbReference>
<dbReference type="UniPathway" id="UPA00359">
    <property type="reaction ID" value="UER00482"/>
</dbReference>
<keyword evidence="11 13" id="KW-0443">Lipid metabolism</keyword>
<dbReference type="HAMAP" id="MF_00409">
    <property type="entry name" value="LpxK"/>
    <property type="match status" value="1"/>
</dbReference>
<evidence type="ECO:0000256" key="5">
    <source>
        <dbReference type="ARBA" id="ARBA00022516"/>
    </source>
</evidence>
<dbReference type="Pfam" id="PF02606">
    <property type="entry name" value="LpxK"/>
    <property type="match status" value="1"/>
</dbReference>
<name>A0A1M5CC21_9GAMM</name>
<comment type="catalytic activity">
    <reaction evidence="13">
        <text>a lipid A disaccharide + ATP = a lipid IVA + ADP + H(+)</text>
        <dbReference type="Rhea" id="RHEA:67840"/>
        <dbReference type="ChEBI" id="CHEBI:15378"/>
        <dbReference type="ChEBI" id="CHEBI:30616"/>
        <dbReference type="ChEBI" id="CHEBI:176343"/>
        <dbReference type="ChEBI" id="CHEBI:176425"/>
        <dbReference type="ChEBI" id="CHEBI:456216"/>
        <dbReference type="EC" id="2.7.1.130"/>
    </reaction>
</comment>
<evidence type="ECO:0000256" key="1">
    <source>
        <dbReference type="ARBA" id="ARBA00002274"/>
    </source>
</evidence>
<dbReference type="GO" id="GO:0005886">
    <property type="term" value="C:plasma membrane"/>
    <property type="evidence" value="ECO:0007669"/>
    <property type="project" value="TreeGrafter"/>
</dbReference>
<evidence type="ECO:0000313" key="14">
    <source>
        <dbReference type="EMBL" id="SHF52269.1"/>
    </source>
</evidence>
<dbReference type="RefSeq" id="WP_072824091.1">
    <property type="nucleotide sequence ID" value="NZ_FQUJ01000013.1"/>
</dbReference>
<evidence type="ECO:0000256" key="4">
    <source>
        <dbReference type="ARBA" id="ARBA00016436"/>
    </source>
</evidence>
<protein>
    <recommendedName>
        <fullName evidence="4 13">Tetraacyldisaccharide 4'-kinase</fullName>
        <ecNumber evidence="3 13">2.7.1.130</ecNumber>
    </recommendedName>
    <alternativeName>
        <fullName evidence="12 13">Lipid A 4'-kinase</fullName>
    </alternativeName>
</protein>
<dbReference type="InterPro" id="IPR027417">
    <property type="entry name" value="P-loop_NTPase"/>
</dbReference>